<proteinExistence type="predicted"/>
<sequence>MGSSAPLYYGPGRGTSPVRPAFSSIFNVLFIEIKRQTGNFGLY</sequence>
<reference evidence="1 2" key="1">
    <citation type="submission" date="2011-08" db="EMBL/GenBank/DDBJ databases">
        <authorList>
            <person name="Weinstock G."/>
            <person name="Sodergren E."/>
            <person name="Clifton S."/>
            <person name="Fulton L."/>
            <person name="Fulton B."/>
            <person name="Courtney L."/>
            <person name="Fronick C."/>
            <person name="Harrison M."/>
            <person name="Strong C."/>
            <person name="Farmer C."/>
            <person name="Delahaunty K."/>
            <person name="Markovic C."/>
            <person name="Hall O."/>
            <person name="Minx P."/>
            <person name="Tomlinson C."/>
            <person name="Mitreva M."/>
            <person name="Hou S."/>
            <person name="Chen J."/>
            <person name="Wollam A."/>
            <person name="Pepin K.H."/>
            <person name="Johnson M."/>
            <person name="Bhonagiri V."/>
            <person name="Zhang X."/>
            <person name="Suruliraj S."/>
            <person name="Warren W."/>
            <person name="Chinwalla A."/>
            <person name="Mardis E.R."/>
            <person name="Wilson R.K."/>
        </authorList>
    </citation>
    <scope>NUCLEOTIDE SEQUENCE [LARGE SCALE GENOMIC DNA]</scope>
    <source>
        <strain evidence="1 2">ATCC 29863</strain>
    </source>
</reference>
<dbReference type="EMBL" id="AGCK01000098">
    <property type="protein sequence ID" value="EHM52705.1"/>
    <property type="molecule type" value="Genomic_DNA"/>
</dbReference>
<dbReference type="Proteomes" id="UP000004459">
    <property type="component" value="Unassembled WGS sequence"/>
</dbReference>
<protein>
    <submittedName>
        <fullName evidence="1">Uncharacterized protein</fullName>
    </submittedName>
</protein>
<gene>
    <name evidence="1" type="ORF">HMPREF0372_01367</name>
</gene>
<dbReference type="HOGENOM" id="CLU_3232013_0_0_9"/>
<evidence type="ECO:0000313" key="2">
    <source>
        <dbReference type="Proteomes" id="UP000004459"/>
    </source>
</evidence>
<name>G9YPC8_FLAPL</name>
<evidence type="ECO:0000313" key="1">
    <source>
        <dbReference type="EMBL" id="EHM52705.1"/>
    </source>
</evidence>
<dbReference type="AlphaFoldDB" id="G9YPC8"/>
<comment type="caution">
    <text evidence="1">The sequence shown here is derived from an EMBL/GenBank/DDBJ whole genome shotgun (WGS) entry which is preliminary data.</text>
</comment>
<accession>G9YPC8</accession>
<organism evidence="1 2">
    <name type="scientific">Flavonifractor plautii ATCC 29863</name>
    <dbReference type="NCBI Taxonomy" id="411475"/>
    <lineage>
        <taxon>Bacteria</taxon>
        <taxon>Bacillati</taxon>
        <taxon>Bacillota</taxon>
        <taxon>Clostridia</taxon>
        <taxon>Eubacteriales</taxon>
        <taxon>Oscillospiraceae</taxon>
        <taxon>Flavonifractor</taxon>
    </lineage>
</organism>